<gene>
    <name evidence="1" type="ORF">RPERSI_LOCUS7587</name>
</gene>
<reference evidence="1" key="1">
    <citation type="submission" date="2021-06" db="EMBL/GenBank/DDBJ databases">
        <authorList>
            <person name="Kallberg Y."/>
            <person name="Tangrot J."/>
            <person name="Rosling A."/>
        </authorList>
    </citation>
    <scope>NUCLEOTIDE SEQUENCE</scope>
    <source>
        <strain evidence="1">MA461A</strain>
    </source>
</reference>
<dbReference type="Proteomes" id="UP000789920">
    <property type="component" value="Unassembled WGS sequence"/>
</dbReference>
<sequence>EILENDNDFIEYFLDNSETETEELNDSMKKALKLLELKAQKRILTNQMYQEILKIFNCENITLYSAKKFLSNMVTLTATFVNMCVDSCCIFIRPYE</sequence>
<name>A0ACA9NB59_9GLOM</name>
<feature type="non-terminal residue" evidence="1">
    <location>
        <position position="1"/>
    </location>
</feature>
<evidence type="ECO:0000313" key="2">
    <source>
        <dbReference type="Proteomes" id="UP000789920"/>
    </source>
</evidence>
<protein>
    <submittedName>
        <fullName evidence="1">18329_t:CDS:1</fullName>
    </submittedName>
</protein>
<keyword evidence="2" id="KW-1185">Reference proteome</keyword>
<accession>A0ACA9NB59</accession>
<evidence type="ECO:0000313" key="1">
    <source>
        <dbReference type="EMBL" id="CAG8643852.1"/>
    </source>
</evidence>
<proteinExistence type="predicted"/>
<comment type="caution">
    <text evidence="1">The sequence shown here is derived from an EMBL/GenBank/DDBJ whole genome shotgun (WGS) entry which is preliminary data.</text>
</comment>
<organism evidence="1 2">
    <name type="scientific">Racocetra persica</name>
    <dbReference type="NCBI Taxonomy" id="160502"/>
    <lineage>
        <taxon>Eukaryota</taxon>
        <taxon>Fungi</taxon>
        <taxon>Fungi incertae sedis</taxon>
        <taxon>Mucoromycota</taxon>
        <taxon>Glomeromycotina</taxon>
        <taxon>Glomeromycetes</taxon>
        <taxon>Diversisporales</taxon>
        <taxon>Gigasporaceae</taxon>
        <taxon>Racocetra</taxon>
    </lineage>
</organism>
<dbReference type="EMBL" id="CAJVQC010013006">
    <property type="protein sequence ID" value="CAG8643852.1"/>
    <property type="molecule type" value="Genomic_DNA"/>
</dbReference>